<evidence type="ECO:0000313" key="5">
    <source>
        <dbReference type="Proteomes" id="UP000242415"/>
    </source>
</evidence>
<dbReference type="Pfam" id="PF13193">
    <property type="entry name" value="AMP-binding_C"/>
    <property type="match status" value="1"/>
</dbReference>
<dbReference type="GO" id="GO:0016878">
    <property type="term" value="F:acid-thiol ligase activity"/>
    <property type="evidence" value="ECO:0007669"/>
    <property type="project" value="UniProtKB-ARBA"/>
</dbReference>
<sequence length="175" mass="19780">MRIVDHAGGDLPGGQIGEVWIRTPARMLEYWRLPEATAATLVDGWIRTGDAGFLDDEGFLFIRDRLKDTVIVAGENVYPVEIENALCLHPAVVEAAVVGRPHDRWGETIHAFVALAPGTRPTPRELTLFLRQRLADFKLPTGYDFVDRLPRNPSGKVLRRVLRDRFWAGRDRQVN</sequence>
<dbReference type="InterPro" id="IPR042099">
    <property type="entry name" value="ANL_N_sf"/>
</dbReference>
<evidence type="ECO:0000256" key="1">
    <source>
        <dbReference type="ARBA" id="ARBA00006432"/>
    </source>
</evidence>
<proteinExistence type="inferred from homology"/>
<feature type="domain" description="AMP-binding enzyme C-terminal" evidence="3">
    <location>
        <begin position="81"/>
        <end position="156"/>
    </location>
</feature>
<comment type="similarity">
    <text evidence="1">Belongs to the ATP-dependent AMP-binding enzyme family.</text>
</comment>
<protein>
    <submittedName>
        <fullName evidence="4">Long-chain acyl-CoA synthetase</fullName>
    </submittedName>
</protein>
<reference evidence="5" key="1">
    <citation type="submission" date="2016-10" db="EMBL/GenBank/DDBJ databases">
        <authorList>
            <person name="Varghese N."/>
            <person name="Submissions S."/>
        </authorList>
    </citation>
    <scope>NUCLEOTIDE SEQUENCE [LARGE SCALE GENOMIC DNA]</scope>
    <source>
        <strain evidence="5">DSM 45245</strain>
    </source>
</reference>
<dbReference type="PANTHER" id="PTHR43767">
    <property type="entry name" value="LONG-CHAIN-FATTY-ACID--COA LIGASE"/>
    <property type="match status" value="1"/>
</dbReference>
<dbReference type="InterPro" id="IPR025110">
    <property type="entry name" value="AMP-bd_C"/>
</dbReference>
<dbReference type="InterPro" id="IPR045851">
    <property type="entry name" value="AMP-bd_C_sf"/>
</dbReference>
<dbReference type="Proteomes" id="UP000242415">
    <property type="component" value="Unassembled WGS sequence"/>
</dbReference>
<dbReference type="Gene3D" id="3.30.300.30">
    <property type="match status" value="1"/>
</dbReference>
<dbReference type="Gene3D" id="3.40.50.12780">
    <property type="entry name" value="N-terminal domain of ligase-like"/>
    <property type="match status" value="1"/>
</dbReference>
<accession>A0A1H3PBN8</accession>
<dbReference type="SUPFAM" id="SSF56801">
    <property type="entry name" value="Acetyl-CoA synthetase-like"/>
    <property type="match status" value="1"/>
</dbReference>
<evidence type="ECO:0000259" key="3">
    <source>
        <dbReference type="Pfam" id="PF13193"/>
    </source>
</evidence>
<dbReference type="PANTHER" id="PTHR43767:SF1">
    <property type="entry name" value="NONRIBOSOMAL PEPTIDE SYNTHASE PES1 (EUROFUNG)-RELATED"/>
    <property type="match status" value="1"/>
</dbReference>
<evidence type="ECO:0000313" key="4">
    <source>
        <dbReference type="EMBL" id="SDY98225.1"/>
    </source>
</evidence>
<dbReference type="EMBL" id="FNPH01000004">
    <property type="protein sequence ID" value="SDY98225.1"/>
    <property type="molecule type" value="Genomic_DNA"/>
</dbReference>
<dbReference type="RefSeq" id="WP_281247267.1">
    <property type="nucleotide sequence ID" value="NZ_FNPH01000004.1"/>
</dbReference>
<name>A0A1H3PBN8_9ACTN</name>
<keyword evidence="2" id="KW-0436">Ligase</keyword>
<keyword evidence="5" id="KW-1185">Reference proteome</keyword>
<dbReference type="FunFam" id="3.30.300.30:FF:000008">
    <property type="entry name" value="2,3-dihydroxybenzoate-AMP ligase"/>
    <property type="match status" value="1"/>
</dbReference>
<gene>
    <name evidence="4" type="ORF">SAMN05444365_104422</name>
</gene>
<evidence type="ECO:0000256" key="2">
    <source>
        <dbReference type="ARBA" id="ARBA00022598"/>
    </source>
</evidence>
<dbReference type="AlphaFoldDB" id="A0A1H3PBN8"/>
<dbReference type="InterPro" id="IPR050237">
    <property type="entry name" value="ATP-dep_AMP-bd_enzyme"/>
</dbReference>
<dbReference type="STRING" id="405436.SAMN05444365_104422"/>
<organism evidence="4 5">
    <name type="scientific">Micromonospora pattaloongensis</name>
    <dbReference type="NCBI Taxonomy" id="405436"/>
    <lineage>
        <taxon>Bacteria</taxon>
        <taxon>Bacillati</taxon>
        <taxon>Actinomycetota</taxon>
        <taxon>Actinomycetes</taxon>
        <taxon>Micromonosporales</taxon>
        <taxon>Micromonosporaceae</taxon>
        <taxon>Micromonospora</taxon>
    </lineage>
</organism>